<gene>
    <name evidence="1" type="ORF">EDC52_10226</name>
</gene>
<reference evidence="1 2" key="1">
    <citation type="submission" date="2019-03" db="EMBL/GenBank/DDBJ databases">
        <title>Genomic Encyclopedia of Type Strains, Phase IV (KMG-IV): sequencing the most valuable type-strain genomes for metagenomic binning, comparative biology and taxonomic classification.</title>
        <authorList>
            <person name="Goeker M."/>
        </authorList>
    </citation>
    <scope>NUCLEOTIDE SEQUENCE [LARGE SCALE GENOMIC DNA]</scope>
    <source>
        <strain evidence="1 2">DSM 19580</strain>
    </source>
</reference>
<name>A0A4R3Z1E1_9GAMM</name>
<dbReference type="AlphaFoldDB" id="A0A4R3Z1E1"/>
<dbReference type="EMBL" id="SMCR01000002">
    <property type="protein sequence ID" value="TCV98707.1"/>
    <property type="molecule type" value="Genomic_DNA"/>
</dbReference>
<proteinExistence type="predicted"/>
<evidence type="ECO:0008006" key="3">
    <source>
        <dbReference type="Google" id="ProtNLM"/>
    </source>
</evidence>
<evidence type="ECO:0000313" key="2">
    <source>
        <dbReference type="Proteomes" id="UP000295719"/>
    </source>
</evidence>
<sequence>MADSNRRWSSDGFEFRCDNGEKLRVTFAIDCGDREALDWAASTGGYDSDTVQDVCYAQWNAGSGSTCRQRPSNG</sequence>
<evidence type="ECO:0000313" key="1">
    <source>
        <dbReference type="EMBL" id="TCV98707.1"/>
    </source>
</evidence>
<comment type="caution">
    <text evidence="1">The sequence shown here is derived from an EMBL/GenBank/DDBJ whole genome shotgun (WGS) entry which is preliminary data.</text>
</comment>
<keyword evidence="2" id="KW-1185">Reference proteome</keyword>
<organism evidence="1 2">
    <name type="scientific">Biostraticola tofi</name>
    <dbReference type="NCBI Taxonomy" id="466109"/>
    <lineage>
        <taxon>Bacteria</taxon>
        <taxon>Pseudomonadati</taxon>
        <taxon>Pseudomonadota</taxon>
        <taxon>Gammaproteobacteria</taxon>
        <taxon>Enterobacterales</taxon>
        <taxon>Bruguierivoracaceae</taxon>
        <taxon>Biostraticola</taxon>
    </lineage>
</organism>
<accession>A0A4R3Z1E1</accession>
<protein>
    <recommendedName>
        <fullName evidence="3">Transposase</fullName>
    </recommendedName>
</protein>
<dbReference type="Proteomes" id="UP000295719">
    <property type="component" value="Unassembled WGS sequence"/>
</dbReference>